<dbReference type="EMBL" id="QGNW01000406">
    <property type="protein sequence ID" value="RVW72797.1"/>
    <property type="molecule type" value="Genomic_DNA"/>
</dbReference>
<organism evidence="1 2">
    <name type="scientific">Vitis vinifera</name>
    <name type="common">Grape</name>
    <dbReference type="NCBI Taxonomy" id="29760"/>
    <lineage>
        <taxon>Eukaryota</taxon>
        <taxon>Viridiplantae</taxon>
        <taxon>Streptophyta</taxon>
        <taxon>Embryophyta</taxon>
        <taxon>Tracheophyta</taxon>
        <taxon>Spermatophyta</taxon>
        <taxon>Magnoliopsida</taxon>
        <taxon>eudicotyledons</taxon>
        <taxon>Gunneridae</taxon>
        <taxon>Pentapetalae</taxon>
        <taxon>rosids</taxon>
        <taxon>Vitales</taxon>
        <taxon>Vitaceae</taxon>
        <taxon>Viteae</taxon>
        <taxon>Vitis</taxon>
    </lineage>
</organism>
<evidence type="ECO:0000313" key="2">
    <source>
        <dbReference type="Proteomes" id="UP000288805"/>
    </source>
</evidence>
<evidence type="ECO:0000313" key="1">
    <source>
        <dbReference type="EMBL" id="RVW72797.1"/>
    </source>
</evidence>
<gene>
    <name evidence="1" type="ORF">CK203_049233</name>
</gene>
<protein>
    <submittedName>
        <fullName evidence="1">Uncharacterized protein</fullName>
    </submittedName>
</protein>
<dbReference type="AlphaFoldDB" id="A0A438GKS4"/>
<accession>A0A438GKS4</accession>
<dbReference type="Proteomes" id="UP000288805">
    <property type="component" value="Unassembled WGS sequence"/>
</dbReference>
<reference evidence="1 2" key="1">
    <citation type="journal article" date="2018" name="PLoS Genet.">
        <title>Population sequencing reveals clonal diversity and ancestral inbreeding in the grapevine cultivar Chardonnay.</title>
        <authorList>
            <person name="Roach M.J."/>
            <person name="Johnson D.L."/>
            <person name="Bohlmann J."/>
            <person name="van Vuuren H.J."/>
            <person name="Jones S.J."/>
            <person name="Pretorius I.S."/>
            <person name="Schmidt S.A."/>
            <person name="Borneman A.R."/>
        </authorList>
    </citation>
    <scope>NUCLEOTIDE SEQUENCE [LARGE SCALE GENOMIC DNA]</scope>
    <source>
        <strain evidence="2">cv. Chardonnay</strain>
        <tissue evidence="1">Leaf</tissue>
    </source>
</reference>
<sequence length="114" mass="13220">MVTWSPKSKEYLQAGLAISFPQRDPCGWLSNLRKLPLNSNSATNTLKEIEAHRSWWEELERRMTTSSALSLRILKYERGDSKEEMVLELYVMEDKLVVGDWMLGMHSKNSINNC</sequence>
<name>A0A438GKS4_VITVI</name>
<proteinExistence type="predicted"/>
<comment type="caution">
    <text evidence="1">The sequence shown here is derived from an EMBL/GenBank/DDBJ whole genome shotgun (WGS) entry which is preliminary data.</text>
</comment>